<evidence type="ECO:0000256" key="2">
    <source>
        <dbReference type="SAM" id="SignalP"/>
    </source>
</evidence>
<name>A0A834Y6D5_APHGI</name>
<evidence type="ECO:0000313" key="4">
    <source>
        <dbReference type="Proteomes" id="UP000639338"/>
    </source>
</evidence>
<keyword evidence="2" id="KW-0732">Signal</keyword>
<feature type="chain" id="PRO_5033047864" description="Odorant-binding protein" evidence="2">
    <location>
        <begin position="23"/>
        <end position="458"/>
    </location>
</feature>
<evidence type="ECO:0008006" key="5">
    <source>
        <dbReference type="Google" id="ProtNLM"/>
    </source>
</evidence>
<keyword evidence="4" id="KW-1185">Reference proteome</keyword>
<feature type="transmembrane region" description="Helical" evidence="1">
    <location>
        <begin position="432"/>
        <end position="449"/>
    </location>
</feature>
<keyword evidence="1" id="KW-0812">Transmembrane</keyword>
<proteinExistence type="predicted"/>
<reference evidence="3 4" key="1">
    <citation type="submission" date="2020-08" db="EMBL/GenBank/DDBJ databases">
        <title>Aphidius gifuensis genome sequencing and assembly.</title>
        <authorList>
            <person name="Du Z."/>
        </authorList>
    </citation>
    <scope>NUCLEOTIDE SEQUENCE [LARGE SCALE GENOMIC DNA]</scope>
    <source>
        <strain evidence="3">YNYX2018</strain>
        <tissue evidence="3">Adults</tissue>
    </source>
</reference>
<dbReference type="EMBL" id="JACMRX010000001">
    <property type="protein sequence ID" value="KAF7998079.1"/>
    <property type="molecule type" value="Genomic_DNA"/>
</dbReference>
<accession>A0A834Y6D5</accession>
<gene>
    <name evidence="3" type="ORF">HCN44_009477</name>
</gene>
<keyword evidence="1" id="KW-0472">Membrane</keyword>
<sequence length="458" mass="52749">MNFINIYLTVNLIFLFINKFNCVPVSKTKAEKNISCWYGNTINKTVSNKVSSNLILHECPQVDESNYDSCRKAIIAGDDIIITYHSCFASLSIPPIQLNNGLNNNCDENLIYELGDIYEVNDDWELDSIRTSLEYSGIDETIRDEFFTLKDIDTYMEFYSLSCPIVCDNKMWECNENDLDFEECMRIIIPDITRQYYVDRAGVQRQMTTAAFMISQFFGKTGDIKYRCRGVNIWGFNDHLAVTNYVADWNRNELKINTKNPKITVDSSHCTNGNLGKIFGLLEGSDVQISLYEVKMEHTISFYISRVGKVYIQDWRIKINPAAVLIDHPENMGTSDRSMKGFEFIEKGLGKAIGDDIIITYHSCFASLSIPPIQLNNGLNNNCDENLIYELGDIYEVNDDWELDSIRTALEYSGIDKTIRDEFFTLKDIDTYMEFVVYLVFFMIMMGAMQKANNYKLN</sequence>
<evidence type="ECO:0000313" key="3">
    <source>
        <dbReference type="EMBL" id="KAF7998079.1"/>
    </source>
</evidence>
<protein>
    <recommendedName>
        <fullName evidence="5">Odorant-binding protein</fullName>
    </recommendedName>
</protein>
<keyword evidence="1" id="KW-1133">Transmembrane helix</keyword>
<feature type="signal peptide" evidence="2">
    <location>
        <begin position="1"/>
        <end position="22"/>
    </location>
</feature>
<evidence type="ECO:0000256" key="1">
    <source>
        <dbReference type="SAM" id="Phobius"/>
    </source>
</evidence>
<dbReference type="Proteomes" id="UP000639338">
    <property type="component" value="Unassembled WGS sequence"/>
</dbReference>
<organism evidence="3 4">
    <name type="scientific">Aphidius gifuensis</name>
    <name type="common">Parasitoid wasp</name>
    <dbReference type="NCBI Taxonomy" id="684658"/>
    <lineage>
        <taxon>Eukaryota</taxon>
        <taxon>Metazoa</taxon>
        <taxon>Ecdysozoa</taxon>
        <taxon>Arthropoda</taxon>
        <taxon>Hexapoda</taxon>
        <taxon>Insecta</taxon>
        <taxon>Pterygota</taxon>
        <taxon>Neoptera</taxon>
        <taxon>Endopterygota</taxon>
        <taxon>Hymenoptera</taxon>
        <taxon>Apocrita</taxon>
        <taxon>Ichneumonoidea</taxon>
        <taxon>Braconidae</taxon>
        <taxon>Aphidiinae</taxon>
        <taxon>Aphidius</taxon>
    </lineage>
</organism>
<dbReference type="AlphaFoldDB" id="A0A834Y6D5"/>
<comment type="caution">
    <text evidence="3">The sequence shown here is derived from an EMBL/GenBank/DDBJ whole genome shotgun (WGS) entry which is preliminary data.</text>
</comment>